<proteinExistence type="predicted"/>
<dbReference type="Proteomes" id="UP000230842">
    <property type="component" value="Unassembled WGS sequence"/>
</dbReference>
<feature type="region of interest" description="Disordered" evidence="1">
    <location>
        <begin position="17"/>
        <end position="65"/>
    </location>
</feature>
<feature type="transmembrane region" description="Helical" evidence="2">
    <location>
        <begin position="100"/>
        <end position="117"/>
    </location>
</feature>
<comment type="caution">
    <text evidence="3">The sequence shown here is derived from an EMBL/GenBank/DDBJ whole genome shotgun (WGS) entry which is preliminary data.</text>
</comment>
<evidence type="ECO:0000313" key="4">
    <source>
        <dbReference type="Proteomes" id="UP000230842"/>
    </source>
</evidence>
<evidence type="ECO:0000313" key="3">
    <source>
        <dbReference type="EMBL" id="PJJ56055.1"/>
    </source>
</evidence>
<evidence type="ECO:0000256" key="2">
    <source>
        <dbReference type="SAM" id="Phobius"/>
    </source>
</evidence>
<feature type="transmembrane region" description="Helical" evidence="2">
    <location>
        <begin position="74"/>
        <end position="94"/>
    </location>
</feature>
<dbReference type="EMBL" id="PGEZ01000001">
    <property type="protein sequence ID" value="PJJ56055.1"/>
    <property type="molecule type" value="Genomic_DNA"/>
</dbReference>
<protein>
    <submittedName>
        <fullName evidence="3">Uncharacterized protein</fullName>
    </submittedName>
</protein>
<sequence length="134" mass="14137">MSPSREDDEFERIVAGLELSVPDEDDEPAPARAEPDVFEPRWSDPLEESDADPDDVFVPPEPPPVSVGDRVSRIAWTVLVGGPALLLVLALAGVRLSGPVLAVIALGIVAAFVTLMARRSGTDRGSDPDNGAVV</sequence>
<accession>A0A2M9BDL4</accession>
<evidence type="ECO:0000256" key="1">
    <source>
        <dbReference type="SAM" id="MobiDB-lite"/>
    </source>
</evidence>
<dbReference type="RefSeq" id="WP_100414267.1">
    <property type="nucleotide sequence ID" value="NZ_PGEZ01000001.1"/>
</dbReference>
<reference evidence="3 4" key="1">
    <citation type="submission" date="2017-11" db="EMBL/GenBank/DDBJ databases">
        <title>Genomic Encyclopedia of Archaeal and Bacterial Type Strains, Phase II (KMG-II): From Individual Species to Whole Genera.</title>
        <authorList>
            <person name="Goeker M."/>
        </authorList>
    </citation>
    <scope>NUCLEOTIDE SEQUENCE [LARGE SCALE GENOMIC DNA]</scope>
    <source>
        <strain evidence="3 4">DSM 27763</strain>
    </source>
</reference>
<keyword evidence="2" id="KW-0812">Transmembrane</keyword>
<feature type="compositionally biased region" description="Acidic residues" evidence="1">
    <location>
        <begin position="45"/>
        <end position="55"/>
    </location>
</feature>
<name>A0A2M9BDL4_9ACTN</name>
<feature type="compositionally biased region" description="Basic and acidic residues" evidence="1">
    <location>
        <begin position="33"/>
        <end position="44"/>
    </location>
</feature>
<dbReference type="AlphaFoldDB" id="A0A2M9BDL4"/>
<organism evidence="3 4">
    <name type="scientific">Mumia flava</name>
    <dbReference type="NCBI Taxonomy" id="1348852"/>
    <lineage>
        <taxon>Bacteria</taxon>
        <taxon>Bacillati</taxon>
        <taxon>Actinomycetota</taxon>
        <taxon>Actinomycetes</taxon>
        <taxon>Propionibacteriales</taxon>
        <taxon>Nocardioidaceae</taxon>
        <taxon>Mumia</taxon>
    </lineage>
</organism>
<gene>
    <name evidence="3" type="ORF">CLV56_0259</name>
</gene>
<keyword evidence="4" id="KW-1185">Reference proteome</keyword>
<keyword evidence="2" id="KW-1133">Transmembrane helix</keyword>
<keyword evidence="2" id="KW-0472">Membrane</keyword>